<dbReference type="SUPFAM" id="SSF53850">
    <property type="entry name" value="Periplasmic binding protein-like II"/>
    <property type="match status" value="1"/>
</dbReference>
<accession>A0ABP9F069</accession>
<sequence length="348" mass="37026">MKFIAQSAVAGVAVLALAACGGATPATESSAEDTTPTSSSTLTVVTHESFSLPDELKAKFAADSGLEVTYVQPGDAGTLVNQLVLTKDSPLGDVVFGIDNTYASRAAKEGVLVDYDPELPEDAAQYDAEGLTPIDFGDVCINADKKWFAEQGVAVPTTLDDLVKPEYADLLVVTNPASSSPGLAFLLATIGEKGDGWLDYWAQLKANGVKVASGWTEAYYTDFSGADGAGPRPLVLSYATSPAYTVDGDESTTEALLETCFRQVEYAGVLAGAQNEEGARAFIDFLLSPEVQEVFPTEMYMYPALTETTLPEEWAKFAPLAPSPVEVAPDEIDANREEWIRDWTEAMG</sequence>
<dbReference type="PANTHER" id="PTHR30006:SF2">
    <property type="entry name" value="ABC TRANSPORTER SUBSTRATE-BINDING PROTEIN"/>
    <property type="match status" value="1"/>
</dbReference>
<feature type="chain" id="PRO_5045829569" evidence="2">
    <location>
        <begin position="19"/>
        <end position="348"/>
    </location>
</feature>
<comment type="caution">
    <text evidence="3">The sequence shown here is derived from an EMBL/GenBank/DDBJ whole genome shotgun (WGS) entry which is preliminary data.</text>
</comment>
<dbReference type="CDD" id="cd13545">
    <property type="entry name" value="PBP2_TbpA"/>
    <property type="match status" value="1"/>
</dbReference>
<keyword evidence="4" id="KW-1185">Reference proteome</keyword>
<evidence type="ECO:0000256" key="1">
    <source>
        <dbReference type="ARBA" id="ARBA00022729"/>
    </source>
</evidence>
<protein>
    <submittedName>
        <fullName evidence="3">Thiamine ABC transporter substrate-binding protein</fullName>
    </submittedName>
</protein>
<dbReference type="InterPro" id="IPR005948">
    <property type="entry name" value="ThiB-like"/>
</dbReference>
<dbReference type="EMBL" id="BAABLV010000008">
    <property type="protein sequence ID" value="GAA4891034.1"/>
    <property type="molecule type" value="Genomic_DNA"/>
</dbReference>
<dbReference type="PROSITE" id="PS51257">
    <property type="entry name" value="PROKAR_LIPOPROTEIN"/>
    <property type="match status" value="1"/>
</dbReference>
<evidence type="ECO:0000313" key="4">
    <source>
        <dbReference type="Proteomes" id="UP001501521"/>
    </source>
</evidence>
<evidence type="ECO:0000256" key="2">
    <source>
        <dbReference type="SAM" id="SignalP"/>
    </source>
</evidence>
<organism evidence="3 4">
    <name type="scientific">Tessaracoccus lubricantis</name>
    <dbReference type="NCBI Taxonomy" id="545543"/>
    <lineage>
        <taxon>Bacteria</taxon>
        <taxon>Bacillati</taxon>
        <taxon>Actinomycetota</taxon>
        <taxon>Actinomycetes</taxon>
        <taxon>Propionibacteriales</taxon>
        <taxon>Propionibacteriaceae</taxon>
        <taxon>Tessaracoccus</taxon>
    </lineage>
</organism>
<dbReference type="NCBIfam" id="TIGR01254">
    <property type="entry name" value="sfuA"/>
    <property type="match status" value="1"/>
</dbReference>
<feature type="signal peptide" evidence="2">
    <location>
        <begin position="1"/>
        <end position="18"/>
    </location>
</feature>
<dbReference type="Proteomes" id="UP001501521">
    <property type="component" value="Unassembled WGS sequence"/>
</dbReference>
<dbReference type="Gene3D" id="3.40.190.10">
    <property type="entry name" value="Periplasmic binding protein-like II"/>
    <property type="match status" value="2"/>
</dbReference>
<proteinExistence type="predicted"/>
<gene>
    <name evidence="3" type="ORF">GCM10025789_04640</name>
</gene>
<dbReference type="PANTHER" id="PTHR30006">
    <property type="entry name" value="THIAMINE-BINDING PERIPLASMIC PROTEIN-RELATED"/>
    <property type="match status" value="1"/>
</dbReference>
<evidence type="ECO:0000313" key="3">
    <source>
        <dbReference type="EMBL" id="GAA4891034.1"/>
    </source>
</evidence>
<name>A0ABP9F069_9ACTN</name>
<dbReference type="RefSeq" id="WP_345578382.1">
    <property type="nucleotide sequence ID" value="NZ_BAABLV010000008.1"/>
</dbReference>
<reference evidence="4" key="1">
    <citation type="journal article" date="2019" name="Int. J. Syst. Evol. Microbiol.">
        <title>The Global Catalogue of Microorganisms (GCM) 10K type strain sequencing project: providing services to taxonomists for standard genome sequencing and annotation.</title>
        <authorList>
            <consortium name="The Broad Institute Genomics Platform"/>
            <consortium name="The Broad Institute Genome Sequencing Center for Infectious Disease"/>
            <person name="Wu L."/>
            <person name="Ma J."/>
        </authorList>
    </citation>
    <scope>NUCLEOTIDE SEQUENCE [LARGE SCALE GENOMIC DNA]</scope>
    <source>
        <strain evidence="4">JCM 19125</strain>
    </source>
</reference>
<dbReference type="Pfam" id="PF13343">
    <property type="entry name" value="SBP_bac_6"/>
    <property type="match status" value="1"/>
</dbReference>
<keyword evidence="1 2" id="KW-0732">Signal</keyword>